<evidence type="ECO:0000259" key="1">
    <source>
        <dbReference type="PROSITE" id="PS51819"/>
    </source>
</evidence>
<accession>A0ABT3Z7Q0</accession>
<dbReference type="PANTHER" id="PTHR33993:SF14">
    <property type="entry name" value="GB|AAF24581.1"/>
    <property type="match status" value="1"/>
</dbReference>
<sequence>MSNKHGTPIWYELMTDDPDAAQKFYGAVMAWTFEKMSGDPSVDYRIASASKETVAGILKTPEHATGMPSAWFIYVGVDDVDASAAKVKSLGGKIDIEPADIPGVGRFAFCTDPQGAHFYLMRGNSDEDSTAFTPMRPGHCCWNELVTSDQKVALDFYSNLFGWEHGGAMPMGPAGDYTFINHDGGMIGGVMDSQQKDAKPYWNFAMQVADIDKAKTAVENAGGSVRMGPMELPNNGGWLIQTDDPQGTKIMFVGSRKKAE</sequence>
<dbReference type="RefSeq" id="WP_267653402.1">
    <property type="nucleotide sequence ID" value="NZ_JAOVZR010000001.1"/>
</dbReference>
<dbReference type="PROSITE" id="PS51819">
    <property type="entry name" value="VOC"/>
    <property type="match status" value="2"/>
</dbReference>
<dbReference type="Gene3D" id="3.10.180.10">
    <property type="entry name" value="2,3-Dihydroxybiphenyl 1,2-Dioxygenase, domain 1"/>
    <property type="match status" value="2"/>
</dbReference>
<dbReference type="InterPro" id="IPR052164">
    <property type="entry name" value="Anthracycline_SecMetBiosynth"/>
</dbReference>
<feature type="domain" description="VOC" evidence="1">
    <location>
        <begin position="136"/>
        <end position="255"/>
    </location>
</feature>
<reference evidence="2" key="1">
    <citation type="submission" date="2022-10" db="EMBL/GenBank/DDBJ databases">
        <title>Hoeflea sp. G2-23, isolated from marine algae.</title>
        <authorList>
            <person name="Kristyanto S."/>
            <person name="Kim J.M."/>
            <person name="Jeon C.O."/>
        </authorList>
    </citation>
    <scope>NUCLEOTIDE SEQUENCE</scope>
    <source>
        <strain evidence="2">G2-23</strain>
    </source>
</reference>
<comment type="caution">
    <text evidence="2">The sequence shown here is derived from an EMBL/GenBank/DDBJ whole genome shotgun (WGS) entry which is preliminary data.</text>
</comment>
<gene>
    <name evidence="2" type="ORF">OEG84_08775</name>
</gene>
<evidence type="ECO:0000313" key="3">
    <source>
        <dbReference type="Proteomes" id="UP001073227"/>
    </source>
</evidence>
<dbReference type="SUPFAM" id="SSF54593">
    <property type="entry name" value="Glyoxalase/Bleomycin resistance protein/Dihydroxybiphenyl dioxygenase"/>
    <property type="match status" value="2"/>
</dbReference>
<dbReference type="EMBL" id="JAOVZR010000001">
    <property type="protein sequence ID" value="MCY0147806.1"/>
    <property type="molecule type" value="Genomic_DNA"/>
</dbReference>
<name>A0ABT3Z7Q0_9HYPH</name>
<organism evidence="2 3">
    <name type="scientific">Hoeflea algicola</name>
    <dbReference type="NCBI Taxonomy" id="2983763"/>
    <lineage>
        <taxon>Bacteria</taxon>
        <taxon>Pseudomonadati</taxon>
        <taxon>Pseudomonadota</taxon>
        <taxon>Alphaproteobacteria</taxon>
        <taxon>Hyphomicrobiales</taxon>
        <taxon>Rhizobiaceae</taxon>
        <taxon>Hoeflea</taxon>
    </lineage>
</organism>
<dbReference type="InterPro" id="IPR037523">
    <property type="entry name" value="VOC_core"/>
</dbReference>
<dbReference type="PANTHER" id="PTHR33993">
    <property type="entry name" value="GLYOXALASE-RELATED"/>
    <property type="match status" value="1"/>
</dbReference>
<dbReference type="Pfam" id="PF00903">
    <property type="entry name" value="Glyoxalase"/>
    <property type="match status" value="2"/>
</dbReference>
<keyword evidence="3" id="KW-1185">Reference proteome</keyword>
<feature type="domain" description="VOC" evidence="1">
    <location>
        <begin position="7"/>
        <end position="123"/>
    </location>
</feature>
<dbReference type="Proteomes" id="UP001073227">
    <property type="component" value="Unassembled WGS sequence"/>
</dbReference>
<evidence type="ECO:0000313" key="2">
    <source>
        <dbReference type="EMBL" id="MCY0147806.1"/>
    </source>
</evidence>
<dbReference type="CDD" id="cd07247">
    <property type="entry name" value="SgaA_N_like"/>
    <property type="match status" value="2"/>
</dbReference>
<proteinExistence type="predicted"/>
<dbReference type="InterPro" id="IPR004360">
    <property type="entry name" value="Glyas_Fos-R_dOase_dom"/>
</dbReference>
<protein>
    <submittedName>
        <fullName evidence="2">VOC family protein</fullName>
    </submittedName>
</protein>
<dbReference type="InterPro" id="IPR029068">
    <property type="entry name" value="Glyas_Bleomycin-R_OHBP_Dase"/>
</dbReference>